<dbReference type="EMBL" id="AP014940">
    <property type="protein sequence ID" value="BAV98345.1"/>
    <property type="molecule type" value="Genomic_DNA"/>
</dbReference>
<dbReference type="KEGG" id="lem:LEN_2858"/>
<proteinExistence type="predicted"/>
<dbReference type="Pfam" id="PF09998">
    <property type="entry name" value="DUF2239"/>
    <property type="match status" value="1"/>
</dbReference>
<sequence length="216" mass="22586">MNPAPALAYTAFAGQRLLARGRLAEVAVAVHAAAARGGDAELLVFDDRTGQQVDLHLGGDAAAVAERYRESADQSAADAADDAPPENEAPRGRGRPRLGVTAREVTLLPRQWDWLAAQPGGASVTLRKLIDQARKRGEAGTRQRLAREAAYRCLNALAGNAAGAEEATRALFAGDRDGFAGRIDAWPADVRDYLLALADGAFPGADDESESGATAA</sequence>
<dbReference type="GeneID" id="83064696"/>
<organism evidence="2 3">
    <name type="scientific">Lysobacter enzymogenes</name>
    <dbReference type="NCBI Taxonomy" id="69"/>
    <lineage>
        <taxon>Bacteria</taxon>
        <taxon>Pseudomonadati</taxon>
        <taxon>Pseudomonadota</taxon>
        <taxon>Gammaproteobacteria</taxon>
        <taxon>Lysobacterales</taxon>
        <taxon>Lysobacteraceae</taxon>
        <taxon>Lysobacter</taxon>
    </lineage>
</organism>
<evidence type="ECO:0000256" key="1">
    <source>
        <dbReference type="SAM" id="MobiDB-lite"/>
    </source>
</evidence>
<evidence type="ECO:0000313" key="2">
    <source>
        <dbReference type="EMBL" id="BAV98345.1"/>
    </source>
</evidence>
<dbReference type="InterPro" id="IPR018715">
    <property type="entry name" value="DUF2239"/>
</dbReference>
<evidence type="ECO:0008006" key="4">
    <source>
        <dbReference type="Google" id="ProtNLM"/>
    </source>
</evidence>
<evidence type="ECO:0000313" key="3">
    <source>
        <dbReference type="Proteomes" id="UP000218824"/>
    </source>
</evidence>
<name>A0AAU9AT11_LYSEN</name>
<dbReference type="AlphaFoldDB" id="A0AAU9AT11"/>
<protein>
    <recommendedName>
        <fullName evidence="4">DUF2239 family protein</fullName>
    </recommendedName>
</protein>
<dbReference type="Proteomes" id="UP000218824">
    <property type="component" value="Chromosome"/>
</dbReference>
<accession>A0AAU9AT11</accession>
<reference evidence="2 3" key="1">
    <citation type="journal article" date="2017" name="DNA Res.">
        <title>Complete genome sequence and expression profile of the commercial lytic enzyme producer Lysobacter enzymogenes M497-1.</title>
        <authorList>
            <person name="Takami H."/>
            <person name="Toyoda A."/>
            <person name="Uchiyama I."/>
            <person name="Itoh T."/>
            <person name="Takaki Y."/>
            <person name="Arai W."/>
            <person name="Nishi S."/>
            <person name="Kawai M."/>
            <person name="Shinya K."/>
            <person name="Ikeda H."/>
        </authorList>
    </citation>
    <scope>NUCLEOTIDE SEQUENCE [LARGE SCALE GENOMIC DNA]</scope>
    <source>
        <strain evidence="2 3">M497-1</strain>
    </source>
</reference>
<dbReference type="RefSeq" id="WP_096378830.1">
    <property type="nucleotide sequence ID" value="NZ_AP014940.1"/>
</dbReference>
<feature type="region of interest" description="Disordered" evidence="1">
    <location>
        <begin position="68"/>
        <end position="97"/>
    </location>
</feature>
<gene>
    <name evidence="2" type="ORF">LEN_2858</name>
</gene>